<dbReference type="InterPro" id="IPR015813">
    <property type="entry name" value="Pyrv/PenolPyrv_kinase-like_dom"/>
</dbReference>
<organism evidence="4">
    <name type="scientific">Sphingomonas sp. JE1</name>
    <dbReference type="NCBI Taxonomy" id="1628059"/>
    <lineage>
        <taxon>Bacteria</taxon>
        <taxon>Pseudomonadati</taxon>
        <taxon>Pseudomonadota</taxon>
        <taxon>Alphaproteobacteria</taxon>
        <taxon>Sphingomonadales</taxon>
        <taxon>Sphingomonadaceae</taxon>
        <taxon>Sphingomonas</taxon>
    </lineage>
</organism>
<keyword evidence="4" id="KW-0456">Lyase</keyword>
<keyword evidence="3" id="KW-0460">Magnesium</keyword>
<proteinExistence type="predicted"/>
<dbReference type="GO" id="GO:0006107">
    <property type="term" value="P:oxaloacetate metabolic process"/>
    <property type="evidence" value="ECO:0007669"/>
    <property type="project" value="TreeGrafter"/>
</dbReference>
<gene>
    <name evidence="4" type="ORF">pJE1_113</name>
</gene>
<protein>
    <submittedName>
        <fullName evidence="4">Hydroxymethylglutaryl-CoA lyase</fullName>
        <ecNumber evidence="4">4.1.3.4</ecNumber>
    </submittedName>
</protein>
<dbReference type="GO" id="GO:0000287">
    <property type="term" value="F:magnesium ion binding"/>
    <property type="evidence" value="ECO:0007669"/>
    <property type="project" value="TreeGrafter"/>
</dbReference>
<evidence type="ECO:0000256" key="2">
    <source>
        <dbReference type="ARBA" id="ARBA00022723"/>
    </source>
</evidence>
<dbReference type="PANTHER" id="PTHR32308">
    <property type="entry name" value="LYASE BETA SUBUNIT, PUTATIVE (AFU_ORTHOLOGUE AFUA_4G13030)-RELATED"/>
    <property type="match status" value="1"/>
</dbReference>
<reference evidence="4" key="1">
    <citation type="submission" date="2014-06" db="EMBL/GenBank/DDBJ databases">
        <title>Molecular and ecological studies on carbamate pesticide degrading bacteria isolated from agricultural soils.</title>
        <authorList>
            <person name="Kim D.-U."/>
            <person name="Ka J.-O."/>
        </authorList>
    </citation>
    <scope>NUCLEOTIDE SEQUENCE</scope>
    <source>
        <strain evidence="4">JE1</strain>
        <plasmid evidence="4">pJE1</plasmid>
    </source>
</reference>
<dbReference type="SUPFAM" id="SSF51621">
    <property type="entry name" value="Phosphoenolpyruvate/pyruvate domain"/>
    <property type="match status" value="1"/>
</dbReference>
<evidence type="ECO:0000313" key="4">
    <source>
        <dbReference type="EMBL" id="AJW29535.1"/>
    </source>
</evidence>
<comment type="cofactor">
    <cofactor evidence="1">
        <name>Mg(2+)</name>
        <dbReference type="ChEBI" id="CHEBI:18420"/>
    </cofactor>
</comment>
<dbReference type="Pfam" id="PF15617">
    <property type="entry name" value="C-C_Bond_Lyase"/>
    <property type="match status" value="1"/>
</dbReference>
<dbReference type="GO" id="GO:0004419">
    <property type="term" value="F:hydroxymethylglutaryl-CoA lyase activity"/>
    <property type="evidence" value="ECO:0007669"/>
    <property type="project" value="UniProtKB-EC"/>
</dbReference>
<dbReference type="Gene3D" id="3.20.20.60">
    <property type="entry name" value="Phosphoenolpyruvate-binding domains"/>
    <property type="match status" value="1"/>
</dbReference>
<dbReference type="AlphaFoldDB" id="A0A0D4ZZS1"/>
<geneLocation type="plasmid" evidence="4">
    <name>pJE1</name>
</geneLocation>
<dbReference type="EC" id="4.1.3.4" evidence="4"/>
<dbReference type="EMBL" id="KM017071">
    <property type="protein sequence ID" value="AJW29535.1"/>
    <property type="molecule type" value="Genomic_DNA"/>
</dbReference>
<sequence>MLLPPYEIARALALFAAHAAGVRAIETVYPDFRNEAGMAAYAAHAARDGFTGMMAIHPAQVAIINAAFSPTPEQVMHAQAIIAAFDANPGVGALQLDGEMIDAPHLKQARALLARV</sequence>
<dbReference type="PANTHER" id="PTHR32308:SF0">
    <property type="entry name" value="HPCH_HPAI ALDOLASE_CITRATE LYASE DOMAIN-CONTAINING PROTEIN"/>
    <property type="match status" value="1"/>
</dbReference>
<evidence type="ECO:0000256" key="3">
    <source>
        <dbReference type="ARBA" id="ARBA00022842"/>
    </source>
</evidence>
<keyword evidence="2" id="KW-0479">Metal-binding</keyword>
<dbReference type="InterPro" id="IPR039480">
    <property type="entry name" value="C-C_Bond_Lyase-like"/>
</dbReference>
<name>A0A0D4ZZS1_9SPHN</name>
<keyword evidence="4" id="KW-0614">Plasmid</keyword>
<accession>A0A0D4ZZS1</accession>
<evidence type="ECO:0000256" key="1">
    <source>
        <dbReference type="ARBA" id="ARBA00001946"/>
    </source>
</evidence>
<dbReference type="InterPro" id="IPR040442">
    <property type="entry name" value="Pyrv_kinase-like_dom_sf"/>
</dbReference>